<evidence type="ECO:0000313" key="2">
    <source>
        <dbReference type="Proteomes" id="UP000077381"/>
    </source>
</evidence>
<dbReference type="AlphaFoldDB" id="A0A177HIV0"/>
<organism evidence="1 2">
    <name type="scientific">Streptomyces jeddahensis</name>
    <dbReference type="NCBI Taxonomy" id="1716141"/>
    <lineage>
        <taxon>Bacteria</taxon>
        <taxon>Bacillati</taxon>
        <taxon>Actinomycetota</taxon>
        <taxon>Actinomycetes</taxon>
        <taxon>Kitasatosporales</taxon>
        <taxon>Streptomycetaceae</taxon>
        <taxon>Streptomyces</taxon>
    </lineage>
</organism>
<name>A0A177HIV0_9ACTN</name>
<gene>
    <name evidence="1" type="ORF">STSP_63680</name>
</gene>
<proteinExistence type="predicted"/>
<sequence>MINGRTEQIQALTALLDKHATATARLSRGDLVADR</sequence>
<keyword evidence="2" id="KW-1185">Reference proteome</keyword>
<accession>A0A177HIV0</accession>
<dbReference type="EMBL" id="LOHS01000153">
    <property type="protein sequence ID" value="OAH10317.1"/>
    <property type="molecule type" value="Genomic_DNA"/>
</dbReference>
<protein>
    <submittedName>
        <fullName evidence="1">Uncharacterized protein</fullName>
    </submittedName>
</protein>
<evidence type="ECO:0000313" key="1">
    <source>
        <dbReference type="EMBL" id="OAH10317.1"/>
    </source>
</evidence>
<comment type="caution">
    <text evidence="1">The sequence shown here is derived from an EMBL/GenBank/DDBJ whole genome shotgun (WGS) entry which is preliminary data.</text>
</comment>
<dbReference type="Proteomes" id="UP000077381">
    <property type="component" value="Unassembled WGS sequence"/>
</dbReference>
<dbReference type="PATRIC" id="fig|1716141.3.peg.6702"/>
<reference evidence="1 2" key="1">
    <citation type="submission" date="2015-12" db="EMBL/GenBank/DDBJ databases">
        <title>Genome sequence of Streptomyces sp. G25.</title>
        <authorList>
            <person name="Poehlein A."/>
            <person name="Roettig A."/>
            <person name="Hiessl S."/>
            <person name="Hauschild P."/>
            <person name="Schauer J."/>
            <person name="Madkour M.H."/>
            <person name="Al-Ansari A.M."/>
            <person name="Almakishah N.H."/>
            <person name="Steinbuechel A."/>
            <person name="Daniel R."/>
        </authorList>
    </citation>
    <scope>NUCLEOTIDE SEQUENCE [LARGE SCALE GENOMIC DNA]</scope>
    <source>
        <strain evidence="2">G25(2015)</strain>
    </source>
</reference>